<keyword evidence="12" id="KW-1185">Reference proteome</keyword>
<dbReference type="InterPro" id="IPR011009">
    <property type="entry name" value="Kinase-like_dom_sf"/>
</dbReference>
<dbReference type="EMBL" id="KI546100">
    <property type="protein sequence ID" value="EST45205.1"/>
    <property type="molecule type" value="Genomic_DNA"/>
</dbReference>
<dbReference type="Gene3D" id="1.10.510.10">
    <property type="entry name" value="Transferase(Phosphotransferase) domain 1"/>
    <property type="match status" value="1"/>
</dbReference>
<dbReference type="InterPro" id="IPR017441">
    <property type="entry name" value="Protein_kinase_ATP_BS"/>
</dbReference>
<evidence type="ECO:0000313" key="11">
    <source>
        <dbReference type="EMBL" id="KAH0576804.1"/>
    </source>
</evidence>
<dbReference type="PROSITE" id="PS50011">
    <property type="entry name" value="PROTEIN_KINASE_DOM"/>
    <property type="match status" value="1"/>
</dbReference>
<evidence type="ECO:0000313" key="12">
    <source>
        <dbReference type="Proteomes" id="UP000018208"/>
    </source>
</evidence>
<dbReference type="OrthoDB" id="1732493at2759"/>
<evidence type="ECO:0000256" key="8">
    <source>
        <dbReference type="RuleBase" id="RU000304"/>
    </source>
</evidence>
<evidence type="ECO:0000256" key="1">
    <source>
        <dbReference type="ARBA" id="ARBA00006485"/>
    </source>
</evidence>
<dbReference type="GO" id="GO:0004674">
    <property type="term" value="F:protein serine/threonine kinase activity"/>
    <property type="evidence" value="ECO:0007669"/>
    <property type="project" value="UniProtKB-KW"/>
</dbReference>
<dbReference type="GO" id="GO:0005524">
    <property type="term" value="F:ATP binding"/>
    <property type="evidence" value="ECO:0007669"/>
    <property type="project" value="UniProtKB-UniRule"/>
</dbReference>
<keyword evidence="5 10" id="KW-0418">Kinase</keyword>
<keyword evidence="2 8" id="KW-0723">Serine/threonine-protein kinase</keyword>
<comment type="similarity">
    <text evidence="1">Belongs to the protein kinase superfamily. CMGC Ser/Thr protein kinase family. CDC2/CDKX subfamily.</text>
</comment>
<dbReference type="EMBL" id="AUWU02000001">
    <property type="protein sequence ID" value="KAH0576804.1"/>
    <property type="molecule type" value="Genomic_DNA"/>
</dbReference>
<reference evidence="11" key="2">
    <citation type="submission" date="2020-12" db="EMBL/GenBank/DDBJ databases">
        <title>New Spironucleus salmonicida genome in near-complete chromosomes.</title>
        <authorList>
            <person name="Xu F."/>
            <person name="Kurt Z."/>
            <person name="Jimenez-Gonzalez A."/>
            <person name="Astvaldsson A."/>
            <person name="Andersson J.O."/>
            <person name="Svard S.G."/>
        </authorList>
    </citation>
    <scope>NUCLEOTIDE SEQUENCE</scope>
    <source>
        <strain evidence="11">ATCC 50377</strain>
    </source>
</reference>
<dbReference type="PROSITE" id="PS00108">
    <property type="entry name" value="PROTEIN_KINASE_ST"/>
    <property type="match status" value="1"/>
</dbReference>
<proteinExistence type="inferred from homology"/>
<dbReference type="InterPro" id="IPR050108">
    <property type="entry name" value="CDK"/>
</dbReference>
<keyword evidence="4 7" id="KW-0547">Nucleotide-binding</keyword>
<evidence type="ECO:0000256" key="7">
    <source>
        <dbReference type="PROSITE-ProRule" id="PRU10141"/>
    </source>
</evidence>
<evidence type="ECO:0000256" key="3">
    <source>
        <dbReference type="ARBA" id="ARBA00022679"/>
    </source>
</evidence>
<dbReference type="VEuPathDB" id="GiardiaDB:SS50377_20150"/>
<dbReference type="SUPFAM" id="SSF56112">
    <property type="entry name" value="Protein kinase-like (PK-like)"/>
    <property type="match status" value="1"/>
</dbReference>
<dbReference type="Pfam" id="PF00069">
    <property type="entry name" value="Pkinase"/>
    <property type="match status" value="1"/>
</dbReference>
<feature type="binding site" evidence="7">
    <location>
        <position position="33"/>
    </location>
    <ligand>
        <name>ATP</name>
        <dbReference type="ChEBI" id="CHEBI:30616"/>
    </ligand>
</feature>
<gene>
    <name evidence="10" type="ORF">SS50377_14777</name>
    <name evidence="11" type="ORF">SS50377_20150</name>
</gene>
<dbReference type="PANTHER" id="PTHR24056">
    <property type="entry name" value="CELL DIVISION PROTEIN KINASE"/>
    <property type="match status" value="1"/>
</dbReference>
<feature type="domain" description="Protein kinase" evidence="9">
    <location>
        <begin position="4"/>
        <end position="284"/>
    </location>
</feature>
<dbReference type="GO" id="GO:0005634">
    <property type="term" value="C:nucleus"/>
    <property type="evidence" value="ECO:0007669"/>
    <property type="project" value="TreeGrafter"/>
</dbReference>
<dbReference type="PROSITE" id="PS00107">
    <property type="entry name" value="PROTEIN_KINASE_ATP"/>
    <property type="match status" value="1"/>
</dbReference>
<dbReference type="InterPro" id="IPR000719">
    <property type="entry name" value="Prot_kinase_dom"/>
</dbReference>
<protein>
    <submittedName>
        <fullName evidence="10">Kinase, CMGC CDK</fullName>
    </submittedName>
</protein>
<keyword evidence="3" id="KW-0808">Transferase</keyword>
<dbReference type="FunFam" id="1.10.510.10:FF:000624">
    <property type="entry name" value="Mitogen-activated protein kinase"/>
    <property type="match status" value="1"/>
</dbReference>
<name>V6LKQ5_9EUKA</name>
<dbReference type="AlphaFoldDB" id="V6LKQ5"/>
<evidence type="ECO:0000256" key="2">
    <source>
        <dbReference type="ARBA" id="ARBA00022527"/>
    </source>
</evidence>
<evidence type="ECO:0000313" key="10">
    <source>
        <dbReference type="EMBL" id="EST45205.1"/>
    </source>
</evidence>
<dbReference type="Proteomes" id="UP000018208">
    <property type="component" value="Unassembled WGS sequence"/>
</dbReference>
<sequence>MENFIVYSEIGKGGYGTVVKAKDRRTGQMVALKQVEFADKDEGVKNSAIREVAIVKRCNHKSVIKILSCDIQDNALLIGYEIFPTDLRTFIKKHKLKESQIKIIIKQILEGMEHIHSIGIIHRDIKPHNILFDSEKMQTKIIDFGLSREAIFSKTQFSTNAGTKFFFAPEMMLGYPLYTNKVDVWGIGLVMSQLFSDNYAFSCKEFNEGLLKIFTVFGSYEQPQIDILKEYGMWKAPFENIQPTGVDRILKGASEYAKDLFKHLCDINWDTRYSATDALKHKWFEDISVE</sequence>
<dbReference type="InterPro" id="IPR008271">
    <property type="entry name" value="Ser/Thr_kinase_AS"/>
</dbReference>
<dbReference type="SMART" id="SM00220">
    <property type="entry name" value="S_TKc"/>
    <property type="match status" value="1"/>
</dbReference>
<keyword evidence="6 7" id="KW-0067">ATP-binding</keyword>
<evidence type="ECO:0000256" key="6">
    <source>
        <dbReference type="ARBA" id="ARBA00022840"/>
    </source>
</evidence>
<organism evidence="10">
    <name type="scientific">Spironucleus salmonicida</name>
    <dbReference type="NCBI Taxonomy" id="348837"/>
    <lineage>
        <taxon>Eukaryota</taxon>
        <taxon>Metamonada</taxon>
        <taxon>Diplomonadida</taxon>
        <taxon>Hexamitidae</taxon>
        <taxon>Hexamitinae</taxon>
        <taxon>Spironucleus</taxon>
    </lineage>
</organism>
<evidence type="ECO:0000256" key="4">
    <source>
        <dbReference type="ARBA" id="ARBA00022741"/>
    </source>
</evidence>
<dbReference type="Gene3D" id="3.30.200.20">
    <property type="entry name" value="Phosphorylase Kinase, domain 1"/>
    <property type="match status" value="1"/>
</dbReference>
<reference evidence="10 11" key="1">
    <citation type="journal article" date="2014" name="PLoS Genet.">
        <title>The Genome of Spironucleus salmonicida Highlights a Fish Pathogen Adapted to Fluctuating Environments.</title>
        <authorList>
            <person name="Xu F."/>
            <person name="Jerlstrom-Hultqvist J."/>
            <person name="Einarsson E."/>
            <person name="Astvaldsson A."/>
            <person name="Svard S.G."/>
            <person name="Andersson J.O."/>
        </authorList>
    </citation>
    <scope>NUCLEOTIDE SEQUENCE</scope>
    <source>
        <strain evidence="11">ATCC 50377</strain>
    </source>
</reference>
<accession>V6LKQ5</accession>
<evidence type="ECO:0000259" key="9">
    <source>
        <dbReference type="PROSITE" id="PS50011"/>
    </source>
</evidence>
<evidence type="ECO:0000256" key="5">
    <source>
        <dbReference type="ARBA" id="ARBA00022777"/>
    </source>
</evidence>